<protein>
    <recommendedName>
        <fullName evidence="2">Ecp2 effector protein-like domain-containing protein</fullName>
    </recommendedName>
</protein>
<dbReference type="AlphaFoldDB" id="W3WL75"/>
<keyword evidence="4" id="KW-1185">Reference proteome</keyword>
<dbReference type="EMBL" id="KI912120">
    <property type="protein sequence ID" value="ETS74509.1"/>
    <property type="molecule type" value="Genomic_DNA"/>
</dbReference>
<accession>W3WL75</accession>
<reference evidence="4" key="1">
    <citation type="journal article" date="2015" name="BMC Genomics">
        <title>Genomic and transcriptomic analysis of the endophytic fungus Pestalotiopsis fici reveals its lifestyle and high potential for synthesis of natural products.</title>
        <authorList>
            <person name="Wang X."/>
            <person name="Zhang X."/>
            <person name="Liu L."/>
            <person name="Xiang M."/>
            <person name="Wang W."/>
            <person name="Sun X."/>
            <person name="Che Y."/>
            <person name="Guo L."/>
            <person name="Liu G."/>
            <person name="Guo L."/>
            <person name="Wang C."/>
            <person name="Yin W.B."/>
            <person name="Stadler M."/>
            <person name="Zhang X."/>
            <person name="Liu X."/>
        </authorList>
    </citation>
    <scope>NUCLEOTIDE SEQUENCE [LARGE SCALE GENOMIC DNA]</scope>
    <source>
        <strain evidence="4">W106-1 / CGMCC3.15140</strain>
    </source>
</reference>
<proteinExistence type="predicted"/>
<evidence type="ECO:0000313" key="3">
    <source>
        <dbReference type="EMBL" id="ETS74509.1"/>
    </source>
</evidence>
<dbReference type="KEGG" id="pfy:PFICI_14375"/>
<gene>
    <name evidence="3" type="ORF">PFICI_14375</name>
</gene>
<evidence type="ECO:0000256" key="1">
    <source>
        <dbReference type="SAM" id="SignalP"/>
    </source>
</evidence>
<dbReference type="Proteomes" id="UP000030651">
    <property type="component" value="Unassembled WGS sequence"/>
</dbReference>
<evidence type="ECO:0000259" key="2">
    <source>
        <dbReference type="Pfam" id="PF14856"/>
    </source>
</evidence>
<name>W3WL75_PESFW</name>
<keyword evidence="1" id="KW-0732">Signal</keyword>
<organism evidence="3 4">
    <name type="scientific">Pestalotiopsis fici (strain W106-1 / CGMCC3.15140)</name>
    <dbReference type="NCBI Taxonomy" id="1229662"/>
    <lineage>
        <taxon>Eukaryota</taxon>
        <taxon>Fungi</taxon>
        <taxon>Dikarya</taxon>
        <taxon>Ascomycota</taxon>
        <taxon>Pezizomycotina</taxon>
        <taxon>Sordariomycetes</taxon>
        <taxon>Xylariomycetidae</taxon>
        <taxon>Amphisphaeriales</taxon>
        <taxon>Sporocadaceae</taxon>
        <taxon>Pestalotiopsis</taxon>
    </lineage>
</organism>
<sequence length="142" mass="15402">MHINSLLSLGLLALTARAQRMTWNDGSQYANKCGQTTWEPITDGPSQALASDCAEIVNKLNAAPAGGAFFSGVKDFKAILNEGTCTFAVRGKDNGGFYMGRDDMMDLIRDGMARWTRNGKVAGGGRLRCGEMDAQWRIHVNV</sequence>
<dbReference type="InParanoid" id="W3WL75"/>
<dbReference type="GeneID" id="19279388"/>
<evidence type="ECO:0000313" key="4">
    <source>
        <dbReference type="Proteomes" id="UP000030651"/>
    </source>
</evidence>
<feature type="chain" id="PRO_5004833547" description="Ecp2 effector protein-like domain-containing protein" evidence="1">
    <location>
        <begin position="19"/>
        <end position="142"/>
    </location>
</feature>
<dbReference type="Pfam" id="PF14856">
    <property type="entry name" value="Hce2"/>
    <property type="match status" value="1"/>
</dbReference>
<feature type="domain" description="Ecp2 effector protein-like" evidence="2">
    <location>
        <begin position="32"/>
        <end position="129"/>
    </location>
</feature>
<dbReference type="InterPro" id="IPR029226">
    <property type="entry name" value="Ecp2-like"/>
</dbReference>
<dbReference type="OMA" id="WAPDEEN"/>
<dbReference type="HOGENOM" id="CLU_1816469_0_0_1"/>
<feature type="signal peptide" evidence="1">
    <location>
        <begin position="1"/>
        <end position="18"/>
    </location>
</feature>
<dbReference type="OrthoDB" id="4723556at2759"/>
<dbReference type="RefSeq" id="XP_007841147.1">
    <property type="nucleotide sequence ID" value="XM_007842956.1"/>
</dbReference>